<keyword evidence="1" id="KW-0812">Transmembrane</keyword>
<keyword evidence="1" id="KW-1133">Transmembrane helix</keyword>
<organism evidence="2 3">
    <name type="scientific">Adhaeribacter arboris</name>
    <dbReference type="NCBI Taxonomy" id="2072846"/>
    <lineage>
        <taxon>Bacteria</taxon>
        <taxon>Pseudomonadati</taxon>
        <taxon>Bacteroidota</taxon>
        <taxon>Cytophagia</taxon>
        <taxon>Cytophagales</taxon>
        <taxon>Hymenobacteraceae</taxon>
        <taxon>Adhaeribacter</taxon>
    </lineage>
</organism>
<evidence type="ECO:0000313" key="2">
    <source>
        <dbReference type="EMBL" id="PSR52296.1"/>
    </source>
</evidence>
<protein>
    <submittedName>
        <fullName evidence="2">Uncharacterized protein</fullName>
    </submittedName>
</protein>
<dbReference type="InterPro" id="IPR045749">
    <property type="entry name" value="DUF6090"/>
</dbReference>
<dbReference type="Pfam" id="PF19578">
    <property type="entry name" value="DUF6090"/>
    <property type="match status" value="1"/>
</dbReference>
<dbReference type="RefSeq" id="WP_106925780.1">
    <property type="nucleotide sequence ID" value="NZ_PYFT01000001.1"/>
</dbReference>
<dbReference type="Proteomes" id="UP000240357">
    <property type="component" value="Unassembled WGS sequence"/>
</dbReference>
<accession>A0A2T2Y9Y4</accession>
<sequence length="226" mass="26150">MHDEVIKHTEKIYKTVKNPAHSFAGKVREILIEIFIIVFAVTLSIWLHSWSEHRHEQREAKDFLMDIRDDLAKDLTSMAKKKENVSTILTSCLQIINLSPKQLDTANNLSLNFSLNTFKANDGNYEGFKSSGKIGYIENKKLKKLILEYYQEYLPALYDVDKYHYEKHLEVWETINSLAGQKSLADRTLRAKITLDAQISEALIKVNNSTIDKAHEIQKLIDKELK</sequence>
<feature type="transmembrane region" description="Helical" evidence="1">
    <location>
        <begin position="30"/>
        <end position="48"/>
    </location>
</feature>
<reference evidence="2 3" key="1">
    <citation type="submission" date="2018-03" db="EMBL/GenBank/DDBJ databases">
        <title>Adhaeribacter sp. HMF7605 Genome sequencing and assembly.</title>
        <authorList>
            <person name="Kang H."/>
            <person name="Kang J."/>
            <person name="Cha I."/>
            <person name="Kim H."/>
            <person name="Joh K."/>
        </authorList>
    </citation>
    <scope>NUCLEOTIDE SEQUENCE [LARGE SCALE GENOMIC DNA]</scope>
    <source>
        <strain evidence="2 3">HMF7605</strain>
    </source>
</reference>
<evidence type="ECO:0000313" key="3">
    <source>
        <dbReference type="Proteomes" id="UP000240357"/>
    </source>
</evidence>
<keyword evidence="3" id="KW-1185">Reference proteome</keyword>
<proteinExistence type="predicted"/>
<name>A0A2T2Y9Y4_9BACT</name>
<gene>
    <name evidence="2" type="ORF">AHMF7605_01545</name>
</gene>
<comment type="caution">
    <text evidence="2">The sequence shown here is derived from an EMBL/GenBank/DDBJ whole genome shotgun (WGS) entry which is preliminary data.</text>
</comment>
<dbReference type="OrthoDB" id="874372at2"/>
<keyword evidence="1" id="KW-0472">Membrane</keyword>
<dbReference type="AlphaFoldDB" id="A0A2T2Y9Y4"/>
<dbReference type="EMBL" id="PYFT01000001">
    <property type="protein sequence ID" value="PSR52296.1"/>
    <property type="molecule type" value="Genomic_DNA"/>
</dbReference>
<evidence type="ECO:0000256" key="1">
    <source>
        <dbReference type="SAM" id="Phobius"/>
    </source>
</evidence>